<dbReference type="CDD" id="cd19410">
    <property type="entry name" value="HK9-like_sensor"/>
    <property type="match status" value="1"/>
</dbReference>
<dbReference type="EC" id="2.7.7.65" evidence="2"/>
<dbReference type="PANTHER" id="PTHR45138">
    <property type="entry name" value="REGULATORY COMPONENTS OF SENSORY TRANSDUCTION SYSTEM"/>
    <property type="match status" value="1"/>
</dbReference>
<dbReference type="NCBIfam" id="TIGR00254">
    <property type="entry name" value="GGDEF"/>
    <property type="match status" value="1"/>
</dbReference>
<dbReference type="PROSITE" id="PS50887">
    <property type="entry name" value="GGDEF"/>
    <property type="match status" value="1"/>
</dbReference>
<dbReference type="InterPro" id="IPR043128">
    <property type="entry name" value="Rev_trsase/Diguanyl_cyclase"/>
</dbReference>
<dbReference type="SUPFAM" id="SSF55785">
    <property type="entry name" value="PYP-like sensor domain (PAS domain)"/>
    <property type="match status" value="1"/>
</dbReference>
<reference evidence="7 9" key="2">
    <citation type="submission" date="2018-06" db="EMBL/GenBank/DDBJ databases">
        <authorList>
            <consortium name="Pathogen Informatics"/>
            <person name="Doyle S."/>
        </authorList>
    </citation>
    <scope>NUCLEOTIDE SEQUENCE [LARGE SCALE GENOMIC DNA]</scope>
    <source>
        <strain evidence="7 9">NCTC11401</strain>
    </source>
</reference>
<evidence type="ECO:0000313" key="9">
    <source>
        <dbReference type="Proteomes" id="UP000254374"/>
    </source>
</evidence>
<dbReference type="PANTHER" id="PTHR45138:SF9">
    <property type="entry name" value="DIGUANYLATE CYCLASE DGCM-RELATED"/>
    <property type="match status" value="1"/>
</dbReference>
<comment type="cofactor">
    <cofactor evidence="1">
        <name>Mg(2+)</name>
        <dbReference type="ChEBI" id="CHEBI:18420"/>
    </cofactor>
</comment>
<dbReference type="SUPFAM" id="SSF55073">
    <property type="entry name" value="Nucleotide cyclase"/>
    <property type="match status" value="1"/>
</dbReference>
<dbReference type="OrthoDB" id="9803824at2"/>
<dbReference type="SUPFAM" id="SSF55781">
    <property type="entry name" value="GAF domain-like"/>
    <property type="match status" value="1"/>
</dbReference>
<evidence type="ECO:0000256" key="1">
    <source>
        <dbReference type="ARBA" id="ARBA00001946"/>
    </source>
</evidence>
<dbReference type="InterPro" id="IPR003018">
    <property type="entry name" value="GAF"/>
</dbReference>
<evidence type="ECO:0000256" key="4">
    <source>
        <dbReference type="SAM" id="Phobius"/>
    </source>
</evidence>
<dbReference type="SMART" id="SM00267">
    <property type="entry name" value="GGDEF"/>
    <property type="match status" value="1"/>
</dbReference>
<keyword evidence="4" id="KW-1133">Transmembrane helix</keyword>
<proteinExistence type="predicted"/>
<dbReference type="AlphaFoldDB" id="A0A377GNP3"/>
<dbReference type="InterPro" id="IPR035965">
    <property type="entry name" value="PAS-like_dom_sf"/>
</dbReference>
<name>A0A377GNP3_9GAMM</name>
<comment type="catalytic activity">
    <reaction evidence="3">
        <text>2 GTP = 3',3'-c-di-GMP + 2 diphosphate</text>
        <dbReference type="Rhea" id="RHEA:24898"/>
        <dbReference type="ChEBI" id="CHEBI:33019"/>
        <dbReference type="ChEBI" id="CHEBI:37565"/>
        <dbReference type="ChEBI" id="CHEBI:58805"/>
        <dbReference type="EC" id="2.7.7.65"/>
    </reaction>
</comment>
<dbReference type="STRING" id="464.Lgor_2989"/>
<dbReference type="GO" id="GO:1902201">
    <property type="term" value="P:negative regulation of bacterial-type flagellum-dependent cell motility"/>
    <property type="evidence" value="ECO:0007669"/>
    <property type="project" value="TreeGrafter"/>
</dbReference>
<evidence type="ECO:0000259" key="5">
    <source>
        <dbReference type="PROSITE" id="PS50887"/>
    </source>
</evidence>
<dbReference type="CDD" id="cd01949">
    <property type="entry name" value="GGDEF"/>
    <property type="match status" value="1"/>
</dbReference>
<feature type="transmembrane region" description="Helical" evidence="4">
    <location>
        <begin position="22"/>
        <end position="43"/>
    </location>
</feature>
<dbReference type="InterPro" id="IPR029016">
    <property type="entry name" value="GAF-like_dom_sf"/>
</dbReference>
<dbReference type="InterPro" id="IPR029787">
    <property type="entry name" value="Nucleotide_cyclase"/>
</dbReference>
<evidence type="ECO:0000256" key="3">
    <source>
        <dbReference type="ARBA" id="ARBA00034247"/>
    </source>
</evidence>
<dbReference type="Proteomes" id="UP000254374">
    <property type="component" value="Unassembled WGS sequence"/>
</dbReference>
<dbReference type="FunFam" id="3.30.70.270:FF:000001">
    <property type="entry name" value="Diguanylate cyclase domain protein"/>
    <property type="match status" value="1"/>
</dbReference>
<evidence type="ECO:0000256" key="2">
    <source>
        <dbReference type="ARBA" id="ARBA00012528"/>
    </source>
</evidence>
<gene>
    <name evidence="7" type="primary">dosC_3</name>
    <name evidence="7" type="ORF">NCTC11401_03267</name>
    <name evidence="6" type="ORF">SAMN05421777_10669</name>
</gene>
<dbReference type="InterPro" id="IPR013656">
    <property type="entry name" value="PAS_4"/>
</dbReference>
<evidence type="ECO:0000313" key="8">
    <source>
        <dbReference type="Proteomes" id="UP000186808"/>
    </source>
</evidence>
<dbReference type="Pfam" id="PF13492">
    <property type="entry name" value="GAF_3"/>
    <property type="match status" value="1"/>
</dbReference>
<keyword evidence="4" id="KW-0472">Membrane</keyword>
<dbReference type="Pfam" id="PF08448">
    <property type="entry name" value="PAS_4"/>
    <property type="match status" value="1"/>
</dbReference>
<organism evidence="7 9">
    <name type="scientific">Fluoribacter gormanii</name>
    <dbReference type="NCBI Taxonomy" id="464"/>
    <lineage>
        <taxon>Bacteria</taxon>
        <taxon>Pseudomonadati</taxon>
        <taxon>Pseudomonadota</taxon>
        <taxon>Gammaproteobacteria</taxon>
        <taxon>Legionellales</taxon>
        <taxon>Legionellaceae</taxon>
        <taxon>Fluoribacter</taxon>
    </lineage>
</organism>
<evidence type="ECO:0000313" key="7">
    <source>
        <dbReference type="EMBL" id="STO26409.1"/>
    </source>
</evidence>
<dbReference type="EMBL" id="FTNL01000006">
    <property type="protein sequence ID" value="SIR08028.1"/>
    <property type="molecule type" value="Genomic_DNA"/>
</dbReference>
<dbReference type="EMBL" id="UGGV01000001">
    <property type="protein sequence ID" value="STO26409.1"/>
    <property type="molecule type" value="Genomic_DNA"/>
</dbReference>
<keyword evidence="7" id="KW-0548">Nucleotidyltransferase</keyword>
<dbReference type="GO" id="GO:0005886">
    <property type="term" value="C:plasma membrane"/>
    <property type="evidence" value="ECO:0007669"/>
    <property type="project" value="TreeGrafter"/>
</dbReference>
<evidence type="ECO:0000313" key="6">
    <source>
        <dbReference type="EMBL" id="SIR08028.1"/>
    </source>
</evidence>
<keyword evidence="8" id="KW-1185">Reference proteome</keyword>
<feature type="transmembrane region" description="Helical" evidence="4">
    <location>
        <begin position="199"/>
        <end position="218"/>
    </location>
</feature>
<dbReference type="Gene3D" id="3.30.70.270">
    <property type="match status" value="1"/>
</dbReference>
<sequence length="723" mass="82589">MDEKTNLSPSFDTYSDSRLSKYVLYVISVPAFVIVLIISIYSYKQVRDLVEVNNWVAHSYQVTQATDKILYTVVDIESHQRGYLVTNDNLFLEYIKTATKGLTERFDNLLQLTKDNPPQHERVIHFIDLVNQRLKIIHQVIQFKKDNNINSQDTQALVHKGQEISDVVRSLGNEINAVEMVLLNERNLVVINSAHKTNLIIIIGSIVSLSGLIAAFLLGNYELASSLKAERRRISTEIQLKSILESASDMIAAVNSERRFIIFNESYHREIRRIFSKSITIGITLEEAFADVTDSNRALITLWEESLKGEEFVKNIELEINKERNIYEITSSLIINQNNEVKGAVHIVRNITKWIEEQNKLKDLNSNLNSGLQALKDKNRQITLLVEMSDILLACGSLEELNNVVTKYCQRALNFANGYLYVLHPSKNYFESVASWGDPTPQEASFTPEHCWAIRLGHIHTVSPSHHDLICNHIKIDDDQKLLSHCVPLMAQNDIYGLLFLEMKEEDTTLYSDDHLLLIKAFSELIALAYANVRLRENLRYQSIRDPLTGLYNRRYLEDFLFKQIHQAERAKLPLSILMLDLDHFKRINDTYGHDAGDVVLIEVGKVLQEDIRVEDMASRYGGEEFVIVFFNADPKSIKPRADNIRHAISMLKIKYGVQHVGPITISIGISSYPEHGRTLVELIEAADKALYFAKNNGRNQVVLYSDIQNNTESSSIKDDNAE</sequence>
<reference evidence="6 8" key="1">
    <citation type="submission" date="2017-01" db="EMBL/GenBank/DDBJ databases">
        <authorList>
            <person name="Varghese N."/>
            <person name="Submissions S."/>
        </authorList>
    </citation>
    <scope>NUCLEOTIDE SEQUENCE [LARGE SCALE GENOMIC DNA]</scope>
    <source>
        <strain evidence="6 8">ATCC 33342</strain>
    </source>
</reference>
<feature type="domain" description="GGDEF" evidence="5">
    <location>
        <begin position="573"/>
        <end position="707"/>
    </location>
</feature>
<dbReference type="InterPro" id="IPR050469">
    <property type="entry name" value="Diguanylate_Cyclase"/>
</dbReference>
<dbReference type="Gene3D" id="3.30.450.20">
    <property type="entry name" value="PAS domain"/>
    <property type="match status" value="1"/>
</dbReference>
<protein>
    <recommendedName>
        <fullName evidence="2">diguanylate cyclase</fullName>
        <ecNumber evidence="2">2.7.7.65</ecNumber>
    </recommendedName>
</protein>
<accession>A0A377GNP3</accession>
<dbReference type="GO" id="GO:0052621">
    <property type="term" value="F:diguanylate cyclase activity"/>
    <property type="evidence" value="ECO:0007669"/>
    <property type="project" value="UniProtKB-EC"/>
</dbReference>
<dbReference type="RefSeq" id="WP_058469311.1">
    <property type="nucleotide sequence ID" value="NZ_CAAAIX010000004.1"/>
</dbReference>
<dbReference type="Gene3D" id="3.30.450.40">
    <property type="match status" value="1"/>
</dbReference>
<dbReference type="InterPro" id="IPR007891">
    <property type="entry name" value="CHASE3"/>
</dbReference>
<keyword evidence="7" id="KW-0808">Transferase</keyword>
<dbReference type="Proteomes" id="UP000186808">
    <property type="component" value="Unassembled WGS sequence"/>
</dbReference>
<dbReference type="Pfam" id="PF05227">
    <property type="entry name" value="CHASE3"/>
    <property type="match status" value="1"/>
</dbReference>
<dbReference type="Pfam" id="PF00990">
    <property type="entry name" value="GGDEF"/>
    <property type="match status" value="1"/>
</dbReference>
<dbReference type="GO" id="GO:0043709">
    <property type="term" value="P:cell adhesion involved in single-species biofilm formation"/>
    <property type="evidence" value="ECO:0007669"/>
    <property type="project" value="TreeGrafter"/>
</dbReference>
<keyword evidence="4" id="KW-0812">Transmembrane</keyword>
<dbReference type="InterPro" id="IPR000160">
    <property type="entry name" value="GGDEF_dom"/>
</dbReference>